<name>A0A7G9GVU0_9FUSO</name>
<sequence length="209" mass="23813">MKKILLGLFALSAMAVASEGTNIYLRAGLDPYGRFKEVKHENVNITKSSRKNLGYELSVEATQNVTPNFDFGLGLGYEDHGRPKAAKNGDQEFGKLPRFRSIPLYVTAKYDIPVESKWNPYFKVDLGYSFNMKNKKTINYKEQEWKTSYKNGMYWGAGIGIEYENVVADLMYKMNYGKVRIKNETTGNSSSPKINYGRIALSVGYRFNF</sequence>
<dbReference type="KEGG" id="fho:H9Q81_08205"/>
<dbReference type="RefSeq" id="WP_101474477.1">
    <property type="nucleotide sequence ID" value="NZ_CP060637.1"/>
</dbReference>
<proteinExistence type="predicted"/>
<dbReference type="SUPFAM" id="SSF56925">
    <property type="entry name" value="OMPA-like"/>
    <property type="match status" value="1"/>
</dbReference>
<dbReference type="AlphaFoldDB" id="A0A7G9GVU0"/>
<gene>
    <name evidence="4" type="ORF">H9Q81_08205</name>
</gene>
<dbReference type="Gene3D" id="2.40.160.20">
    <property type="match status" value="1"/>
</dbReference>
<evidence type="ECO:0000313" key="5">
    <source>
        <dbReference type="Proteomes" id="UP000515913"/>
    </source>
</evidence>
<evidence type="ECO:0000256" key="2">
    <source>
        <dbReference type="SAM" id="SignalP"/>
    </source>
</evidence>
<protein>
    <submittedName>
        <fullName evidence="4">Outer membrane beta-barrel protein</fullName>
    </submittedName>
</protein>
<evidence type="ECO:0000256" key="1">
    <source>
        <dbReference type="ARBA" id="ARBA00022729"/>
    </source>
</evidence>
<accession>A0A7G9GVU0</accession>
<dbReference type="Proteomes" id="UP000515913">
    <property type="component" value="Chromosome"/>
</dbReference>
<dbReference type="InterPro" id="IPR027385">
    <property type="entry name" value="Beta-barrel_OMP"/>
</dbReference>
<dbReference type="Pfam" id="PF13505">
    <property type="entry name" value="OMP_b-brl"/>
    <property type="match status" value="1"/>
</dbReference>
<feature type="chain" id="PRO_5028853477" evidence="2">
    <location>
        <begin position="18"/>
        <end position="209"/>
    </location>
</feature>
<keyword evidence="1 2" id="KW-0732">Signal</keyword>
<evidence type="ECO:0000259" key="3">
    <source>
        <dbReference type="Pfam" id="PF13505"/>
    </source>
</evidence>
<evidence type="ECO:0000313" key="4">
    <source>
        <dbReference type="EMBL" id="QNM14922.1"/>
    </source>
</evidence>
<dbReference type="InterPro" id="IPR011250">
    <property type="entry name" value="OMP/PagP_B-barrel"/>
</dbReference>
<organism evidence="4 5">
    <name type="scientific">Fusobacterium hominis</name>
    <dbReference type="NCBI Taxonomy" id="2764326"/>
    <lineage>
        <taxon>Bacteria</taxon>
        <taxon>Fusobacteriati</taxon>
        <taxon>Fusobacteriota</taxon>
        <taxon>Fusobacteriia</taxon>
        <taxon>Fusobacteriales</taxon>
        <taxon>Fusobacteriaceae</taxon>
        <taxon>Fusobacterium</taxon>
    </lineage>
</organism>
<feature type="signal peptide" evidence="2">
    <location>
        <begin position="1"/>
        <end position="17"/>
    </location>
</feature>
<dbReference type="EMBL" id="CP060637">
    <property type="protein sequence ID" value="QNM14922.1"/>
    <property type="molecule type" value="Genomic_DNA"/>
</dbReference>
<feature type="domain" description="Outer membrane protein beta-barrel" evidence="3">
    <location>
        <begin position="5"/>
        <end position="207"/>
    </location>
</feature>
<keyword evidence="5" id="KW-1185">Reference proteome</keyword>
<reference evidence="4 5" key="1">
    <citation type="submission" date="2020-08" db="EMBL/GenBank/DDBJ databases">
        <authorList>
            <person name="Liu C."/>
            <person name="Sun Q."/>
        </authorList>
    </citation>
    <scope>NUCLEOTIDE SEQUENCE [LARGE SCALE GENOMIC DNA]</scope>
    <source>
        <strain evidence="4 5">NSJ-57</strain>
    </source>
</reference>